<dbReference type="OrthoDB" id="409543at2759"/>
<dbReference type="InterPro" id="IPR013154">
    <property type="entry name" value="ADH-like_N"/>
</dbReference>
<organism evidence="2 3">
    <name type="scientific">Penicillium salamii</name>
    <dbReference type="NCBI Taxonomy" id="1612424"/>
    <lineage>
        <taxon>Eukaryota</taxon>
        <taxon>Fungi</taxon>
        <taxon>Dikarya</taxon>
        <taxon>Ascomycota</taxon>
        <taxon>Pezizomycotina</taxon>
        <taxon>Eurotiomycetes</taxon>
        <taxon>Eurotiomycetidae</taxon>
        <taxon>Eurotiales</taxon>
        <taxon>Aspergillaceae</taxon>
        <taxon>Penicillium</taxon>
    </lineage>
</organism>
<feature type="domain" description="Enoyl reductase (ER)" evidence="1">
    <location>
        <begin position="21"/>
        <end position="355"/>
    </location>
</feature>
<dbReference type="InterPro" id="IPR036291">
    <property type="entry name" value="NAD(P)-bd_dom_sf"/>
</dbReference>
<protein>
    <recommendedName>
        <fullName evidence="1">Enoyl reductase (ER) domain-containing protein</fullName>
    </recommendedName>
</protein>
<dbReference type="SMART" id="SM00829">
    <property type="entry name" value="PKS_ER"/>
    <property type="match status" value="1"/>
</dbReference>
<dbReference type="PANTHER" id="PTHR45033:SF2">
    <property type="entry name" value="ZINC-TYPE ALCOHOL DEHYDROGENASE-LIKE PROTEIN C1773.06C"/>
    <property type="match status" value="1"/>
</dbReference>
<evidence type="ECO:0000313" key="2">
    <source>
        <dbReference type="EMBL" id="CAG8365126.1"/>
    </source>
</evidence>
<dbReference type="Gene3D" id="3.40.50.720">
    <property type="entry name" value="NAD(P)-binding Rossmann-like Domain"/>
    <property type="match status" value="1"/>
</dbReference>
<comment type="caution">
    <text evidence="2">The sequence shown here is derived from an EMBL/GenBank/DDBJ whole genome shotgun (WGS) entry which is preliminary data.</text>
</comment>
<dbReference type="GO" id="GO:0016491">
    <property type="term" value="F:oxidoreductase activity"/>
    <property type="evidence" value="ECO:0007669"/>
    <property type="project" value="InterPro"/>
</dbReference>
<dbReference type="Gene3D" id="3.90.180.10">
    <property type="entry name" value="Medium-chain alcohol dehydrogenases, catalytic domain"/>
    <property type="match status" value="1"/>
</dbReference>
<dbReference type="Pfam" id="PF00107">
    <property type="entry name" value="ADH_zinc_N"/>
    <property type="match status" value="1"/>
</dbReference>
<evidence type="ECO:0000259" key="1">
    <source>
        <dbReference type="SMART" id="SM00829"/>
    </source>
</evidence>
<dbReference type="Pfam" id="PF08240">
    <property type="entry name" value="ADH_N"/>
    <property type="match status" value="1"/>
</dbReference>
<dbReference type="InterPro" id="IPR011032">
    <property type="entry name" value="GroES-like_sf"/>
</dbReference>
<dbReference type="InterPro" id="IPR020843">
    <property type="entry name" value="ER"/>
</dbReference>
<dbReference type="SUPFAM" id="SSF51735">
    <property type="entry name" value="NAD(P)-binding Rossmann-fold domains"/>
    <property type="match status" value="1"/>
</dbReference>
<dbReference type="Proteomes" id="UP001152592">
    <property type="component" value="Unassembled WGS sequence"/>
</dbReference>
<name>A0A9W4J273_9EURO</name>
<dbReference type="InterPro" id="IPR013149">
    <property type="entry name" value="ADH-like_C"/>
</dbReference>
<reference evidence="2" key="1">
    <citation type="submission" date="2021-07" db="EMBL/GenBank/DDBJ databases">
        <authorList>
            <person name="Branca A.L. A."/>
        </authorList>
    </citation>
    <scope>NUCLEOTIDE SEQUENCE</scope>
</reference>
<dbReference type="AlphaFoldDB" id="A0A9W4J273"/>
<dbReference type="EMBL" id="CAJVPD010000199">
    <property type="protein sequence ID" value="CAG8365126.1"/>
    <property type="molecule type" value="Genomic_DNA"/>
</dbReference>
<dbReference type="SUPFAM" id="SSF50129">
    <property type="entry name" value="GroES-like"/>
    <property type="match status" value="1"/>
</dbReference>
<dbReference type="PANTHER" id="PTHR45033">
    <property type="match status" value="1"/>
</dbReference>
<dbReference type="InterPro" id="IPR052711">
    <property type="entry name" value="Zinc_ADH-like"/>
</dbReference>
<dbReference type="CDD" id="cd08276">
    <property type="entry name" value="MDR7"/>
    <property type="match status" value="1"/>
</dbReference>
<sequence length="357" mass="38514">MPASLKSTSGWELHGTSPNDGANALVWNDDISLRDLGPTDVLVKFHAWSLNYPDLAVANGTYPWKPDSKEPLIPGSDGAGEVLAIGTHVENFKPTDKVIIKFYPNYPHGLAPTATGMATVPGTSSPRTFRYHGVFDQAGLIVMPSTLTYAEAATLPCSALTAWNALNGLTPLKAGDHVLVQGTGGVSLFAVRFALAAGATVIATTSSEEKAGSLRAMGVQHVLNYRDDQHWGKTAKKLTRDGQGCQRVVEVGGQKTIRQSFECVAHGVEIGIVGFLTGQGAPDHEDELTFLEPLLRVCTVRGIEVGSHVLFEEMNRAIEGWDIKPVVDNQGWDLRALKEAYKFVWDQKHFGKLVLSA</sequence>
<proteinExistence type="predicted"/>
<accession>A0A9W4J273</accession>
<gene>
    <name evidence="2" type="ORF">PSALAMII_LOCUS4040</name>
</gene>
<evidence type="ECO:0000313" key="3">
    <source>
        <dbReference type="Proteomes" id="UP001152592"/>
    </source>
</evidence>